<keyword evidence="1" id="KW-0805">Transcription regulation</keyword>
<protein>
    <submittedName>
        <fullName evidence="6">IclR family transcriptional regulator</fullName>
    </submittedName>
</protein>
<dbReference type="InterPro" id="IPR005471">
    <property type="entry name" value="Tscrpt_reg_IclR_N"/>
</dbReference>
<dbReference type="InterPro" id="IPR036388">
    <property type="entry name" value="WH-like_DNA-bd_sf"/>
</dbReference>
<dbReference type="Gene3D" id="3.30.450.40">
    <property type="match status" value="1"/>
</dbReference>
<dbReference type="PANTHER" id="PTHR30136:SF24">
    <property type="entry name" value="HTH-TYPE TRANSCRIPTIONAL REPRESSOR ALLR"/>
    <property type="match status" value="1"/>
</dbReference>
<dbReference type="SMART" id="SM00346">
    <property type="entry name" value="HTH_ICLR"/>
    <property type="match status" value="1"/>
</dbReference>
<evidence type="ECO:0000256" key="3">
    <source>
        <dbReference type="ARBA" id="ARBA00023163"/>
    </source>
</evidence>
<dbReference type="SUPFAM" id="SSF55781">
    <property type="entry name" value="GAF domain-like"/>
    <property type="match status" value="1"/>
</dbReference>
<dbReference type="OrthoDB" id="8479143at2"/>
<dbReference type="Gene3D" id="1.10.10.10">
    <property type="entry name" value="Winged helix-like DNA-binding domain superfamily/Winged helix DNA-binding domain"/>
    <property type="match status" value="1"/>
</dbReference>
<evidence type="ECO:0000313" key="6">
    <source>
        <dbReference type="EMBL" id="RAW17531.1"/>
    </source>
</evidence>
<dbReference type="EMBL" id="QMIG01000003">
    <property type="protein sequence ID" value="RAW17531.1"/>
    <property type="molecule type" value="Genomic_DNA"/>
</dbReference>
<dbReference type="AlphaFoldDB" id="A0A329QZ33"/>
<dbReference type="InterPro" id="IPR029016">
    <property type="entry name" value="GAF-like_dom_sf"/>
</dbReference>
<dbReference type="InterPro" id="IPR050707">
    <property type="entry name" value="HTH_MetabolicPath_Reg"/>
</dbReference>
<organism evidence="6 7">
    <name type="scientific">Phytoactinopolyspora halophila</name>
    <dbReference type="NCBI Taxonomy" id="1981511"/>
    <lineage>
        <taxon>Bacteria</taxon>
        <taxon>Bacillati</taxon>
        <taxon>Actinomycetota</taxon>
        <taxon>Actinomycetes</taxon>
        <taxon>Jiangellales</taxon>
        <taxon>Jiangellaceae</taxon>
        <taxon>Phytoactinopolyspora</taxon>
    </lineage>
</organism>
<evidence type="ECO:0000259" key="5">
    <source>
        <dbReference type="PROSITE" id="PS51078"/>
    </source>
</evidence>
<dbReference type="PROSITE" id="PS51077">
    <property type="entry name" value="HTH_ICLR"/>
    <property type="match status" value="1"/>
</dbReference>
<proteinExistence type="predicted"/>
<name>A0A329QZ33_9ACTN</name>
<dbReference type="GO" id="GO:0003677">
    <property type="term" value="F:DNA binding"/>
    <property type="evidence" value="ECO:0007669"/>
    <property type="project" value="UniProtKB-KW"/>
</dbReference>
<dbReference type="Pfam" id="PF01614">
    <property type="entry name" value="IclR_C"/>
    <property type="match status" value="1"/>
</dbReference>
<dbReference type="PANTHER" id="PTHR30136">
    <property type="entry name" value="HELIX-TURN-HELIX TRANSCRIPTIONAL REGULATOR, ICLR FAMILY"/>
    <property type="match status" value="1"/>
</dbReference>
<comment type="caution">
    <text evidence="6">The sequence shown here is derived from an EMBL/GenBank/DDBJ whole genome shotgun (WGS) entry which is preliminary data.</text>
</comment>
<evidence type="ECO:0000256" key="1">
    <source>
        <dbReference type="ARBA" id="ARBA00023015"/>
    </source>
</evidence>
<keyword evidence="2" id="KW-0238">DNA-binding</keyword>
<feature type="domain" description="IclR-ED" evidence="5">
    <location>
        <begin position="66"/>
        <end position="259"/>
    </location>
</feature>
<gene>
    <name evidence="6" type="ORF">DPM12_05905</name>
</gene>
<dbReference type="SUPFAM" id="SSF46785">
    <property type="entry name" value="Winged helix' DNA-binding domain"/>
    <property type="match status" value="1"/>
</dbReference>
<evidence type="ECO:0000256" key="2">
    <source>
        <dbReference type="ARBA" id="ARBA00023125"/>
    </source>
</evidence>
<dbReference type="PROSITE" id="PS51078">
    <property type="entry name" value="ICLR_ED"/>
    <property type="match status" value="1"/>
</dbReference>
<dbReference type="Pfam" id="PF09339">
    <property type="entry name" value="HTH_IclR"/>
    <property type="match status" value="1"/>
</dbReference>
<evidence type="ECO:0000313" key="7">
    <source>
        <dbReference type="Proteomes" id="UP000250462"/>
    </source>
</evidence>
<keyword evidence="3" id="KW-0804">Transcription</keyword>
<evidence type="ECO:0000259" key="4">
    <source>
        <dbReference type="PROSITE" id="PS51077"/>
    </source>
</evidence>
<dbReference type="Proteomes" id="UP000250462">
    <property type="component" value="Unassembled WGS sequence"/>
</dbReference>
<reference evidence="6 7" key="1">
    <citation type="submission" date="2018-06" db="EMBL/GenBank/DDBJ databases">
        <title>Phytoactinopolyspora halophila sp. nov., a novel halophilic actinomycete isolated from a saline soil in China.</title>
        <authorList>
            <person name="Tang S.-K."/>
        </authorList>
    </citation>
    <scope>NUCLEOTIDE SEQUENCE [LARGE SCALE GENOMIC DNA]</scope>
    <source>
        <strain evidence="6 7">YIM 96934</strain>
    </source>
</reference>
<dbReference type="InterPro" id="IPR014757">
    <property type="entry name" value="Tscrpt_reg_IclR_C"/>
</dbReference>
<sequence>MENNDDTYSIRAVHRVCDIFDLIQKRPEGITLGAISELRDFPKSTGYRYLASLEQRRYLTREPGTNVYRMGPAFLPLQTRQMKVLADHLRPHLLRLRDFYNETLNIGALDGTRITYVDILESPSTVRLAARPGDRDYVHATALGKAIAATLPDSRVMEILESDGMPRRTARTITTPGAFFTELEKVRQQGFAIDNGENEEHGCCVAVPLPYVDLPVAVSLAAPSSRVGVDELPGIAHTLRDSMRVAMDGAREGAGVAGDS</sequence>
<feature type="domain" description="HTH iclR-type" evidence="4">
    <location>
        <begin position="10"/>
        <end position="72"/>
    </location>
</feature>
<dbReference type="InterPro" id="IPR036390">
    <property type="entry name" value="WH_DNA-bd_sf"/>
</dbReference>
<accession>A0A329QZ33</accession>
<keyword evidence="7" id="KW-1185">Reference proteome</keyword>
<dbReference type="RefSeq" id="WP_112257350.1">
    <property type="nucleotide sequence ID" value="NZ_QMIG01000003.1"/>
</dbReference>
<dbReference type="GO" id="GO:0003700">
    <property type="term" value="F:DNA-binding transcription factor activity"/>
    <property type="evidence" value="ECO:0007669"/>
    <property type="project" value="TreeGrafter"/>
</dbReference>
<dbReference type="GO" id="GO:0045892">
    <property type="term" value="P:negative regulation of DNA-templated transcription"/>
    <property type="evidence" value="ECO:0007669"/>
    <property type="project" value="TreeGrafter"/>
</dbReference>